<comment type="similarity">
    <text evidence="1">Belongs to the 14-3-3 family.</text>
</comment>
<gene>
    <name evidence="3" type="ORF">LOD99_10814</name>
</gene>
<dbReference type="Pfam" id="PF00244">
    <property type="entry name" value="14-3-3"/>
    <property type="match status" value="1"/>
</dbReference>
<sequence length="141" mass="16925">MEDCEKVLYNAELSEQTERFQDMAKYMRLFVVDRERLNLYQRSLLSIACKNVIGELRASWRVVSSIMSSEKDEAKLSIIKKYKLKLEREMDENCEEVQDTLERLILGSKDDPDAMVFYHKMSVRYLWINVRLYPRDWLQIT</sequence>
<evidence type="ECO:0000256" key="1">
    <source>
        <dbReference type="ARBA" id="ARBA00006141"/>
    </source>
</evidence>
<dbReference type="EMBL" id="JAKMXF010000063">
    <property type="protein sequence ID" value="KAI6659417.1"/>
    <property type="molecule type" value="Genomic_DNA"/>
</dbReference>
<dbReference type="PANTHER" id="PTHR18860">
    <property type="entry name" value="14-3-3 PROTEIN"/>
    <property type="match status" value="1"/>
</dbReference>
<dbReference type="AlphaFoldDB" id="A0AAV7KDN3"/>
<dbReference type="Gene3D" id="1.20.190.20">
    <property type="entry name" value="14-3-3 domain"/>
    <property type="match status" value="1"/>
</dbReference>
<organism evidence="3 4">
    <name type="scientific">Oopsacas minuta</name>
    <dbReference type="NCBI Taxonomy" id="111878"/>
    <lineage>
        <taxon>Eukaryota</taxon>
        <taxon>Metazoa</taxon>
        <taxon>Porifera</taxon>
        <taxon>Hexactinellida</taxon>
        <taxon>Hexasterophora</taxon>
        <taxon>Lyssacinosida</taxon>
        <taxon>Leucopsacidae</taxon>
        <taxon>Oopsacas</taxon>
    </lineage>
</organism>
<dbReference type="InterPro" id="IPR000308">
    <property type="entry name" value="14-3-3"/>
</dbReference>
<accession>A0AAV7KDN3</accession>
<evidence type="ECO:0000259" key="2">
    <source>
        <dbReference type="Pfam" id="PF00244"/>
    </source>
</evidence>
<proteinExistence type="inferred from homology"/>
<dbReference type="PRINTS" id="PR00305">
    <property type="entry name" value="1433ZETA"/>
</dbReference>
<reference evidence="3 4" key="1">
    <citation type="journal article" date="2023" name="BMC Biol.">
        <title>The compact genome of the sponge Oopsacas minuta (Hexactinellida) is lacking key metazoan core genes.</title>
        <authorList>
            <person name="Santini S."/>
            <person name="Schenkelaars Q."/>
            <person name="Jourda C."/>
            <person name="Duchesne M."/>
            <person name="Belahbib H."/>
            <person name="Rocher C."/>
            <person name="Selva M."/>
            <person name="Riesgo A."/>
            <person name="Vervoort M."/>
            <person name="Leys S.P."/>
            <person name="Kodjabachian L."/>
            <person name="Le Bivic A."/>
            <person name="Borchiellini C."/>
            <person name="Claverie J.M."/>
            <person name="Renard E."/>
        </authorList>
    </citation>
    <scope>NUCLEOTIDE SEQUENCE [LARGE SCALE GENOMIC DNA]</scope>
    <source>
        <strain evidence="3">SPO-2</strain>
    </source>
</reference>
<dbReference type="SUPFAM" id="SSF48445">
    <property type="entry name" value="14-3-3 protein"/>
    <property type="match status" value="1"/>
</dbReference>
<feature type="domain" description="14-3-3" evidence="2">
    <location>
        <begin position="11"/>
        <end position="122"/>
    </location>
</feature>
<name>A0AAV7KDN3_9METZ</name>
<evidence type="ECO:0000313" key="3">
    <source>
        <dbReference type="EMBL" id="KAI6659417.1"/>
    </source>
</evidence>
<evidence type="ECO:0000313" key="4">
    <source>
        <dbReference type="Proteomes" id="UP001165289"/>
    </source>
</evidence>
<comment type="caution">
    <text evidence="3">The sequence shown here is derived from an EMBL/GenBank/DDBJ whole genome shotgun (WGS) entry which is preliminary data.</text>
</comment>
<protein>
    <recommendedName>
        <fullName evidence="2">14-3-3 domain-containing protein</fullName>
    </recommendedName>
</protein>
<dbReference type="Proteomes" id="UP001165289">
    <property type="component" value="Unassembled WGS sequence"/>
</dbReference>
<dbReference type="InterPro" id="IPR023410">
    <property type="entry name" value="14-3-3_domain"/>
</dbReference>
<keyword evidence="4" id="KW-1185">Reference proteome</keyword>
<dbReference type="InterPro" id="IPR036815">
    <property type="entry name" value="14-3-3_dom_sf"/>
</dbReference>